<evidence type="ECO:0000313" key="1">
    <source>
        <dbReference type="EMBL" id="KKK61833.1"/>
    </source>
</evidence>
<organism evidence="1">
    <name type="scientific">marine sediment metagenome</name>
    <dbReference type="NCBI Taxonomy" id="412755"/>
    <lineage>
        <taxon>unclassified sequences</taxon>
        <taxon>metagenomes</taxon>
        <taxon>ecological metagenomes</taxon>
    </lineage>
</organism>
<feature type="non-terminal residue" evidence="1">
    <location>
        <position position="36"/>
    </location>
</feature>
<accession>A0A0F8WYT0</accession>
<protein>
    <submittedName>
        <fullName evidence="1">Uncharacterized protein</fullName>
    </submittedName>
</protein>
<sequence>MKNLIMVSLTVIMVLIAGLSSAQTGLLKLKDLEGLS</sequence>
<reference evidence="1" key="1">
    <citation type="journal article" date="2015" name="Nature">
        <title>Complex archaea that bridge the gap between prokaryotes and eukaryotes.</title>
        <authorList>
            <person name="Spang A."/>
            <person name="Saw J.H."/>
            <person name="Jorgensen S.L."/>
            <person name="Zaremba-Niedzwiedzka K."/>
            <person name="Martijn J."/>
            <person name="Lind A.E."/>
            <person name="van Eijk R."/>
            <person name="Schleper C."/>
            <person name="Guy L."/>
            <person name="Ettema T.J."/>
        </authorList>
    </citation>
    <scope>NUCLEOTIDE SEQUENCE</scope>
</reference>
<name>A0A0F8WYT0_9ZZZZ</name>
<dbReference type="EMBL" id="LAZR01062293">
    <property type="protein sequence ID" value="KKK61833.1"/>
    <property type="molecule type" value="Genomic_DNA"/>
</dbReference>
<dbReference type="AlphaFoldDB" id="A0A0F8WYT0"/>
<proteinExistence type="predicted"/>
<gene>
    <name evidence="1" type="ORF">LCGC14_3010420</name>
</gene>
<comment type="caution">
    <text evidence="1">The sequence shown here is derived from an EMBL/GenBank/DDBJ whole genome shotgun (WGS) entry which is preliminary data.</text>
</comment>